<dbReference type="CDD" id="cd00751">
    <property type="entry name" value="thiolase"/>
    <property type="match status" value="1"/>
</dbReference>
<dbReference type="SUPFAM" id="SSF53901">
    <property type="entry name" value="Thiolase-like"/>
    <property type="match status" value="2"/>
</dbReference>
<evidence type="ECO:0000256" key="4">
    <source>
        <dbReference type="PIRSR" id="PIRSR000429-1"/>
    </source>
</evidence>
<feature type="domain" description="Thiolase N-terminal" evidence="6">
    <location>
        <begin position="18"/>
        <end position="288"/>
    </location>
</feature>
<organism evidence="8 9">
    <name type="scientific">Streptomyces acidiscabies</name>
    <dbReference type="NCBI Taxonomy" id="42234"/>
    <lineage>
        <taxon>Bacteria</taxon>
        <taxon>Bacillati</taxon>
        <taxon>Actinomycetota</taxon>
        <taxon>Actinomycetes</taxon>
        <taxon>Kitasatosporales</taxon>
        <taxon>Streptomycetaceae</taxon>
        <taxon>Streptomyces</taxon>
    </lineage>
</organism>
<dbReference type="PATRIC" id="fig|42234.21.peg.372"/>
<evidence type="ECO:0000256" key="1">
    <source>
        <dbReference type="ARBA" id="ARBA00010982"/>
    </source>
</evidence>
<evidence type="ECO:0000256" key="3">
    <source>
        <dbReference type="ARBA" id="ARBA00023315"/>
    </source>
</evidence>
<evidence type="ECO:0000256" key="2">
    <source>
        <dbReference type="ARBA" id="ARBA00022679"/>
    </source>
</evidence>
<keyword evidence="3 5" id="KW-0012">Acyltransferase</keyword>
<dbReference type="PANTHER" id="PTHR42689:SF1">
    <property type="entry name" value="ACETYL-COA ACYLTRANSFERASE FADA2 (3-KETOACYL-COA THIOLASE) (BETA-KETOTHIOLASE)-RELATED"/>
    <property type="match status" value="1"/>
</dbReference>
<dbReference type="PIRSF" id="PIRSF000429">
    <property type="entry name" value="Ac-CoA_Ac_transf"/>
    <property type="match status" value="1"/>
</dbReference>
<evidence type="ECO:0000259" key="6">
    <source>
        <dbReference type="Pfam" id="PF00108"/>
    </source>
</evidence>
<dbReference type="GO" id="GO:0005829">
    <property type="term" value="C:cytosol"/>
    <property type="evidence" value="ECO:0007669"/>
    <property type="project" value="TreeGrafter"/>
</dbReference>
<gene>
    <name evidence="8" type="ORF">IQ63_01795</name>
</gene>
<dbReference type="EMBL" id="JPPY01000018">
    <property type="protein sequence ID" value="KND39768.1"/>
    <property type="molecule type" value="Genomic_DNA"/>
</dbReference>
<dbReference type="AlphaFoldDB" id="A0A0L0KPJ2"/>
<dbReference type="NCBIfam" id="TIGR01930">
    <property type="entry name" value="AcCoA-C-Actrans"/>
    <property type="match status" value="1"/>
</dbReference>
<dbReference type="Proteomes" id="UP000037151">
    <property type="component" value="Unassembled WGS sequence"/>
</dbReference>
<evidence type="ECO:0000256" key="5">
    <source>
        <dbReference type="RuleBase" id="RU003557"/>
    </source>
</evidence>
<name>A0A0L0KPJ2_9ACTN</name>
<comment type="similarity">
    <text evidence="1 5">Belongs to the thiolase-like superfamily. Thiolase family.</text>
</comment>
<feature type="active site" description="Proton acceptor" evidence="4">
    <location>
        <position position="389"/>
    </location>
</feature>
<accession>A0A0L0KPJ2</accession>
<proteinExistence type="inferred from homology"/>
<dbReference type="PANTHER" id="PTHR42689">
    <property type="entry name" value="ACETYL-COA ACYLTRANSFERASE FADA2 (3-KETOACYL-COA THIOLASE) (BETA-KETOTHIOLASE)-RELATED"/>
    <property type="match status" value="1"/>
</dbReference>
<feature type="domain" description="Thiolase C-terminal" evidence="7">
    <location>
        <begin position="316"/>
        <end position="433"/>
    </location>
</feature>
<feature type="active site" description="Proton acceptor" evidence="4">
    <location>
        <position position="420"/>
    </location>
</feature>
<dbReference type="Pfam" id="PF02803">
    <property type="entry name" value="Thiolase_C"/>
    <property type="match status" value="1"/>
</dbReference>
<dbReference type="InterPro" id="IPR020617">
    <property type="entry name" value="Thiolase_C"/>
</dbReference>
<dbReference type="OrthoDB" id="1402717at2"/>
<evidence type="ECO:0000313" key="8">
    <source>
        <dbReference type="EMBL" id="KND39768.1"/>
    </source>
</evidence>
<sequence>MRDGESKPPVEPPRARRVAVIGGARTPFARSAGPYATASNQEMLTAAVNGLALRHGLDVPGVVGEFVAGAVLKHSRDFNLARETLLGSKLDARTPAYDIQQACGTGLQAIIAAANKIALGQTDSAVAGGVDTASDAPLGVNDDLRRILLEVRRAKSAGARLKALAKIRPGHLVPEIPRNSEPRTGLSMGEHAAVTARTWGISRAEQDELAATSHQRLAEAYESGFFDDLVVPFRGLRRDQNLRPDSTVEKLAALKPVFGTDGPNPTMTAGNSTPLTDGAAVVLLASEEWAETRGLEPLAYLTAYETAAVDFVRGDVAGGEDGLLMAPAYAVPRMLERTGLGMADFDFVEIHEAFASQVLATLASWEKQGLAPVDRERLNVTGSSLATGHPFAATGARIVATLAKLLAERDAPGRGLISICAAGGQGVTAILERT</sequence>
<dbReference type="NCBIfam" id="NF006740">
    <property type="entry name" value="PRK09268.1"/>
    <property type="match status" value="1"/>
</dbReference>
<keyword evidence="2 5" id="KW-0808">Transferase</keyword>
<dbReference type="InterPro" id="IPR050521">
    <property type="entry name" value="3-ketoacyl-CoA_Thiolase"/>
</dbReference>
<dbReference type="InterPro" id="IPR016039">
    <property type="entry name" value="Thiolase-like"/>
</dbReference>
<dbReference type="Pfam" id="PF00108">
    <property type="entry name" value="Thiolase_N"/>
    <property type="match status" value="1"/>
</dbReference>
<comment type="caution">
    <text evidence="8">The sequence shown here is derived from an EMBL/GenBank/DDBJ whole genome shotgun (WGS) entry which is preliminary data.</text>
</comment>
<reference evidence="9" key="1">
    <citation type="submission" date="2014-07" db="EMBL/GenBank/DDBJ databases">
        <title>Genome sequencing of plant-pathogenic Streptomyces species.</title>
        <authorList>
            <person name="Harrison J."/>
            <person name="Sapp M."/>
            <person name="Thwaites R."/>
            <person name="Studholme D.J."/>
        </authorList>
    </citation>
    <scope>NUCLEOTIDE SEQUENCE [LARGE SCALE GENOMIC DNA]</scope>
    <source>
        <strain evidence="9">NCPPB 4445</strain>
    </source>
</reference>
<protein>
    <submittedName>
        <fullName evidence="8">Acetyl-CoA acetyltransferase</fullName>
        <ecNumber evidence="8">2.3.1.9</ecNumber>
    </submittedName>
</protein>
<dbReference type="InterPro" id="IPR020616">
    <property type="entry name" value="Thiolase_N"/>
</dbReference>
<dbReference type="InterPro" id="IPR002155">
    <property type="entry name" value="Thiolase"/>
</dbReference>
<evidence type="ECO:0000259" key="7">
    <source>
        <dbReference type="Pfam" id="PF02803"/>
    </source>
</evidence>
<dbReference type="EC" id="2.3.1.9" evidence="8"/>
<feature type="active site" description="Acyl-thioester intermediate" evidence="4">
    <location>
        <position position="103"/>
    </location>
</feature>
<evidence type="ECO:0000313" key="9">
    <source>
        <dbReference type="Proteomes" id="UP000037151"/>
    </source>
</evidence>
<dbReference type="Gene3D" id="3.40.47.10">
    <property type="match status" value="1"/>
</dbReference>
<dbReference type="GO" id="GO:0003985">
    <property type="term" value="F:acetyl-CoA C-acetyltransferase activity"/>
    <property type="evidence" value="ECO:0007669"/>
    <property type="project" value="UniProtKB-EC"/>
</dbReference>